<evidence type="ECO:0000256" key="1">
    <source>
        <dbReference type="SAM" id="SignalP"/>
    </source>
</evidence>
<accession>A0ABV2IZY3</accession>
<comment type="caution">
    <text evidence="2">The sequence shown here is derived from an EMBL/GenBank/DDBJ whole genome shotgun (WGS) entry which is preliminary data.</text>
</comment>
<evidence type="ECO:0008006" key="4">
    <source>
        <dbReference type="Google" id="ProtNLM"/>
    </source>
</evidence>
<dbReference type="InterPro" id="IPR036249">
    <property type="entry name" value="Thioredoxin-like_sf"/>
</dbReference>
<feature type="chain" id="PRO_5046828979" description="DUF1223 domain-containing protein" evidence="1">
    <location>
        <begin position="21"/>
        <end position="245"/>
    </location>
</feature>
<dbReference type="RefSeq" id="WP_354556172.1">
    <property type="nucleotide sequence ID" value="NZ_JBEPMB010000002.1"/>
</dbReference>
<proteinExistence type="predicted"/>
<dbReference type="PANTHER" id="PTHR36057:SF1">
    <property type="entry name" value="LIPOPROTEIN LIPID ATTACHMENT SITE-LIKE PROTEIN, PUTATIVE (DUF1223)-RELATED"/>
    <property type="match status" value="1"/>
</dbReference>
<dbReference type="EMBL" id="JBEPMB010000002">
    <property type="protein sequence ID" value="MET3613646.1"/>
    <property type="molecule type" value="Genomic_DNA"/>
</dbReference>
<keyword evidence="1" id="KW-0732">Signal</keyword>
<sequence length="245" mass="25809">MNRLALLIAVSLLPLASARAEEVAAPKAVVELFTSQGCSSCPPADAVLGELLRRGDLLALSYHVDYWNYLGWADTLSSKQNTGRQYGYAATMSRSNVYTPQAVLNGRTDVNGADRGAIEAGLKKLDTAGQGLAVPVQASINGKEMDISVGAGKGTGDVVVAYFKRKQTVPITRGENAGKTITYVNSVTAVETVGMWKGEALQLKLPMSAMEVREHDGCAVLLQQTGPNGEPGAILGAVGLMAWTQ</sequence>
<dbReference type="Proteomes" id="UP001549047">
    <property type="component" value="Unassembled WGS sequence"/>
</dbReference>
<keyword evidence="3" id="KW-1185">Reference proteome</keyword>
<dbReference type="InterPro" id="IPR010634">
    <property type="entry name" value="DUF1223"/>
</dbReference>
<feature type="signal peptide" evidence="1">
    <location>
        <begin position="1"/>
        <end position="20"/>
    </location>
</feature>
<protein>
    <recommendedName>
        <fullName evidence="4">DUF1223 domain-containing protein</fullName>
    </recommendedName>
</protein>
<organism evidence="2 3">
    <name type="scientific">Rhizobium aquaticum</name>
    <dbReference type="NCBI Taxonomy" id="1549636"/>
    <lineage>
        <taxon>Bacteria</taxon>
        <taxon>Pseudomonadati</taxon>
        <taxon>Pseudomonadota</taxon>
        <taxon>Alphaproteobacteria</taxon>
        <taxon>Hyphomicrobiales</taxon>
        <taxon>Rhizobiaceae</taxon>
        <taxon>Rhizobium/Agrobacterium group</taxon>
        <taxon>Rhizobium</taxon>
    </lineage>
</organism>
<evidence type="ECO:0000313" key="2">
    <source>
        <dbReference type="EMBL" id="MET3613646.1"/>
    </source>
</evidence>
<name>A0ABV2IZY3_9HYPH</name>
<dbReference type="Pfam" id="PF06764">
    <property type="entry name" value="DUF1223"/>
    <property type="match status" value="1"/>
</dbReference>
<reference evidence="2 3" key="1">
    <citation type="submission" date="2024-06" db="EMBL/GenBank/DDBJ databases">
        <title>Genomic Encyclopedia of Type Strains, Phase IV (KMG-IV): sequencing the most valuable type-strain genomes for metagenomic binning, comparative biology and taxonomic classification.</title>
        <authorList>
            <person name="Goeker M."/>
        </authorList>
    </citation>
    <scope>NUCLEOTIDE SEQUENCE [LARGE SCALE GENOMIC DNA]</scope>
    <source>
        <strain evidence="2 3">DSM 29780</strain>
    </source>
</reference>
<evidence type="ECO:0000313" key="3">
    <source>
        <dbReference type="Proteomes" id="UP001549047"/>
    </source>
</evidence>
<dbReference type="SUPFAM" id="SSF52833">
    <property type="entry name" value="Thioredoxin-like"/>
    <property type="match status" value="1"/>
</dbReference>
<gene>
    <name evidence="2" type="ORF">ABID16_001975</name>
</gene>
<dbReference type="PANTHER" id="PTHR36057">
    <property type="match status" value="1"/>
</dbReference>